<dbReference type="Pfam" id="PF13546">
    <property type="entry name" value="DDE_5"/>
    <property type="match status" value="1"/>
</dbReference>
<comment type="caution">
    <text evidence="2">The sequence shown here is derived from an EMBL/GenBank/DDBJ whole genome shotgun (WGS) entry which is preliminary data.</text>
</comment>
<accession>A0ABQ3QSX0</accession>
<dbReference type="InterPro" id="IPR039365">
    <property type="entry name" value="IS701-like"/>
</dbReference>
<name>A0ABQ3QSX0_9ACTN</name>
<dbReference type="InterPro" id="IPR038721">
    <property type="entry name" value="IS701-like_DDE_dom"/>
</dbReference>
<protein>
    <submittedName>
        <fullName evidence="2">ISXo8 transposase</fullName>
    </submittedName>
</protein>
<reference evidence="2" key="1">
    <citation type="submission" date="2024-05" db="EMBL/GenBank/DDBJ databases">
        <title>Whole genome shotgun sequence of Streptomyces violascens NBRC 12920.</title>
        <authorList>
            <person name="Komaki H."/>
            <person name="Tamura T."/>
        </authorList>
    </citation>
    <scope>NUCLEOTIDE SEQUENCE</scope>
    <source>
        <strain evidence="2">NBRC 12920</strain>
    </source>
</reference>
<evidence type="ECO:0000313" key="2">
    <source>
        <dbReference type="EMBL" id="GHI40335.1"/>
    </source>
</evidence>
<evidence type="ECO:0000259" key="1">
    <source>
        <dbReference type="Pfam" id="PF13546"/>
    </source>
</evidence>
<evidence type="ECO:0000313" key="3">
    <source>
        <dbReference type="Proteomes" id="UP001050808"/>
    </source>
</evidence>
<sequence>MTTVAFGQAHSSVLETGRRVTAYADQLFTHLPRADQRRWAAAYLLGLLAVSGRKSVRSLAAAVTDSPTASQSLHRFVNSSPWPWQPARRELTRWVEQQLRPTAWTVGTAVVPKRGNQSCGVHRRFVPALGRTINCQVGIGLFLASGHRQVPVDWRLHLPGEWADERLRRRARVPEQVRPLPVWAQVLDLADALATRTSAPLPLVANLCEYKESDRLLQGLRQRGHDFIVTIPGTLPVLPTAPLPGRGGDSSAPVVSAQSFLDASGEVPRSVVMSTHSGSTRLTRIVTGLVRLPRGAHAPRFYRLFAEYPREGQGAPVIRLTSLAHRPMDELLQLAQVQAGTPGALRHLEGSFGLQDFEGRSYPGWHRHVTLVSAACAYSRLVEAEPGDHVNTVPPEWLHADSPGRADLLV</sequence>
<dbReference type="PANTHER" id="PTHR33627">
    <property type="entry name" value="TRANSPOSASE"/>
    <property type="match status" value="1"/>
</dbReference>
<gene>
    <name evidence="2" type="ORF">Sviol_47430</name>
</gene>
<proteinExistence type="predicted"/>
<dbReference type="PANTHER" id="PTHR33627:SF1">
    <property type="entry name" value="TRANSPOSASE"/>
    <property type="match status" value="1"/>
</dbReference>
<dbReference type="RefSeq" id="WP_189971884.1">
    <property type="nucleotide sequence ID" value="NZ_BMUA01000057.1"/>
</dbReference>
<keyword evidence="3" id="KW-1185">Reference proteome</keyword>
<feature type="domain" description="Transposase IS701-like DDE" evidence="1">
    <location>
        <begin position="26"/>
        <end position="244"/>
    </location>
</feature>
<dbReference type="Proteomes" id="UP001050808">
    <property type="component" value="Unassembled WGS sequence"/>
</dbReference>
<organism evidence="2 3">
    <name type="scientific">Streptomyces violascens</name>
    <dbReference type="NCBI Taxonomy" id="67381"/>
    <lineage>
        <taxon>Bacteria</taxon>
        <taxon>Bacillati</taxon>
        <taxon>Actinomycetota</taxon>
        <taxon>Actinomycetes</taxon>
        <taxon>Kitasatosporales</taxon>
        <taxon>Streptomycetaceae</taxon>
        <taxon>Streptomyces</taxon>
    </lineage>
</organism>
<dbReference type="EMBL" id="BNDY01000017">
    <property type="protein sequence ID" value="GHI40335.1"/>
    <property type="molecule type" value="Genomic_DNA"/>
</dbReference>